<evidence type="ECO:0000256" key="2">
    <source>
        <dbReference type="ARBA" id="ARBA00022723"/>
    </source>
</evidence>
<keyword evidence="3" id="KW-0863">Zinc-finger</keyword>
<dbReference type="EMBL" id="CAJVPY010001863">
    <property type="protein sequence ID" value="CAG8539633.1"/>
    <property type="molecule type" value="Genomic_DNA"/>
</dbReference>
<feature type="region of interest" description="Disordered" evidence="6">
    <location>
        <begin position="34"/>
        <end position="56"/>
    </location>
</feature>
<evidence type="ECO:0000256" key="1">
    <source>
        <dbReference type="ARBA" id="ARBA00004123"/>
    </source>
</evidence>
<reference evidence="7" key="1">
    <citation type="submission" date="2021-06" db="EMBL/GenBank/DDBJ databases">
        <authorList>
            <person name="Kallberg Y."/>
            <person name="Tangrot J."/>
            <person name="Rosling A."/>
        </authorList>
    </citation>
    <scope>NUCLEOTIDE SEQUENCE</scope>
    <source>
        <strain evidence="7">MA453B</strain>
    </source>
</reference>
<keyword evidence="5" id="KW-0539">Nucleus</keyword>
<accession>A0A9N9ATI2</accession>
<evidence type="ECO:0000256" key="6">
    <source>
        <dbReference type="SAM" id="MobiDB-lite"/>
    </source>
</evidence>
<comment type="caution">
    <text evidence="7">The sequence shown here is derived from an EMBL/GenBank/DDBJ whole genome shotgun (WGS) entry which is preliminary data.</text>
</comment>
<dbReference type="PANTHER" id="PTHR46481">
    <property type="entry name" value="ZINC FINGER BED DOMAIN-CONTAINING PROTEIN 4"/>
    <property type="match status" value="1"/>
</dbReference>
<proteinExistence type="predicted"/>
<keyword evidence="2" id="KW-0479">Metal-binding</keyword>
<feature type="compositionally biased region" description="Low complexity" evidence="6">
    <location>
        <begin position="35"/>
        <end position="46"/>
    </location>
</feature>
<evidence type="ECO:0000256" key="5">
    <source>
        <dbReference type="ARBA" id="ARBA00023242"/>
    </source>
</evidence>
<dbReference type="GO" id="GO:0008270">
    <property type="term" value="F:zinc ion binding"/>
    <property type="evidence" value="ECO:0007669"/>
    <property type="project" value="UniProtKB-KW"/>
</dbReference>
<keyword evidence="8" id="KW-1185">Reference proteome</keyword>
<organism evidence="7 8">
    <name type="scientific">Dentiscutata erythropus</name>
    <dbReference type="NCBI Taxonomy" id="1348616"/>
    <lineage>
        <taxon>Eukaryota</taxon>
        <taxon>Fungi</taxon>
        <taxon>Fungi incertae sedis</taxon>
        <taxon>Mucoromycota</taxon>
        <taxon>Glomeromycotina</taxon>
        <taxon>Glomeromycetes</taxon>
        <taxon>Diversisporales</taxon>
        <taxon>Gigasporaceae</taxon>
        <taxon>Dentiscutata</taxon>
    </lineage>
</organism>
<evidence type="ECO:0000256" key="3">
    <source>
        <dbReference type="ARBA" id="ARBA00022771"/>
    </source>
</evidence>
<dbReference type="InterPro" id="IPR052035">
    <property type="entry name" value="ZnF_BED_domain_contain"/>
</dbReference>
<dbReference type="Proteomes" id="UP000789405">
    <property type="component" value="Unassembled WGS sequence"/>
</dbReference>
<dbReference type="AlphaFoldDB" id="A0A9N9ATI2"/>
<keyword evidence="4" id="KW-0862">Zinc</keyword>
<dbReference type="OrthoDB" id="2416445at2759"/>
<evidence type="ECO:0000313" key="8">
    <source>
        <dbReference type="Proteomes" id="UP000789405"/>
    </source>
</evidence>
<dbReference type="SUPFAM" id="SSF140996">
    <property type="entry name" value="Hermes dimerisation domain"/>
    <property type="match status" value="1"/>
</dbReference>
<evidence type="ECO:0000256" key="4">
    <source>
        <dbReference type="ARBA" id="ARBA00022833"/>
    </source>
</evidence>
<protein>
    <submittedName>
        <fullName evidence="7">11828_t:CDS:1</fullName>
    </submittedName>
</protein>
<evidence type="ECO:0000313" key="7">
    <source>
        <dbReference type="EMBL" id="CAG8539633.1"/>
    </source>
</evidence>
<dbReference type="GO" id="GO:0005634">
    <property type="term" value="C:nucleus"/>
    <property type="evidence" value="ECO:0007669"/>
    <property type="project" value="UniProtKB-SubCell"/>
</dbReference>
<gene>
    <name evidence="7" type="ORF">DERYTH_LOCUS4740</name>
</gene>
<name>A0A9N9ATI2_9GLOM</name>
<comment type="subcellular location">
    <subcellularLocation>
        <location evidence="1">Nucleus</location>
    </subcellularLocation>
</comment>
<sequence>MPPRSVSLISASSISALSISVGIINVNTSSDETLSDNNISINSNSDTEYDNKLSTKPKSRKNESWVWHYFCRKPPSRKWKTRGNCKVIIKDKKSPTGEWECGQLVKTQGSTGNFQSYLNTYRITKPIKKNNIAVQPTIGEMVQRAAKQNPRQNESIEHALVTWIITNSQPLHVLQSKSFIKLINTLNPYYELPSNKQIKARIHQSYNYSVECLKALFKTELKTYGLIENIKEKLHIALNYYWDVPIDSLLVATLLDPWCKTMKQLSSWERNKAISLLQEKYNLFSTENESVINLPNEKQEEDQMKLFSIMFGSNARSTSVKNEVE</sequence>
<dbReference type="PANTHER" id="PTHR46481:SF10">
    <property type="entry name" value="ZINC FINGER BED DOMAIN-CONTAINING PROTEIN 39"/>
    <property type="match status" value="1"/>
</dbReference>